<name>A0A5B0VJU6_9GAMM</name>
<dbReference type="InterPro" id="IPR013785">
    <property type="entry name" value="Aldolase_TIM"/>
</dbReference>
<dbReference type="GO" id="GO:0000287">
    <property type="term" value="F:magnesium ion binding"/>
    <property type="evidence" value="ECO:0007669"/>
    <property type="project" value="UniProtKB-UniRule"/>
</dbReference>
<dbReference type="InterPro" id="IPR013709">
    <property type="entry name" value="2-isopropylmalate_synth_dimer"/>
</dbReference>
<feature type="domain" description="Pyruvate carboxyltransferase" evidence="11">
    <location>
        <begin position="30"/>
        <end position="304"/>
    </location>
</feature>
<evidence type="ECO:0000256" key="1">
    <source>
        <dbReference type="ARBA" id="ARBA00000064"/>
    </source>
</evidence>
<evidence type="ECO:0000313" key="13">
    <source>
        <dbReference type="Proteomes" id="UP000323161"/>
    </source>
</evidence>
<dbReference type="EMBL" id="VTUU01000002">
    <property type="protein sequence ID" value="KAA1174990.1"/>
    <property type="molecule type" value="Genomic_DNA"/>
</dbReference>
<evidence type="ECO:0000256" key="7">
    <source>
        <dbReference type="ARBA" id="ARBA00022679"/>
    </source>
</evidence>
<dbReference type="GO" id="GO:0003852">
    <property type="term" value="F:2-isopropylmalate synthase activity"/>
    <property type="evidence" value="ECO:0007669"/>
    <property type="project" value="UniProtKB-UniRule"/>
</dbReference>
<reference evidence="12 13" key="1">
    <citation type="submission" date="2019-08" db="EMBL/GenBank/DDBJ databases">
        <title>Marinobacter ZYF650 sp. nov., a marine bacterium isolated from seawater of the Mariana trench.</title>
        <authorList>
            <person name="Ahmad W."/>
        </authorList>
    </citation>
    <scope>NUCLEOTIDE SEQUENCE [LARGE SCALE GENOMIC DNA]</scope>
    <source>
        <strain evidence="12 13">ZYF650</strain>
    </source>
</reference>
<evidence type="ECO:0000256" key="9">
    <source>
        <dbReference type="ARBA" id="ARBA00023304"/>
    </source>
</evidence>
<evidence type="ECO:0000259" key="11">
    <source>
        <dbReference type="PROSITE" id="PS50991"/>
    </source>
</evidence>
<feature type="binding site" evidence="10">
    <location>
        <position position="279"/>
    </location>
    <ligand>
        <name>Mg(2+)</name>
        <dbReference type="ChEBI" id="CHEBI:18420"/>
    </ligand>
</feature>
<dbReference type="Gene3D" id="3.20.20.70">
    <property type="entry name" value="Aldolase class I"/>
    <property type="match status" value="1"/>
</dbReference>
<evidence type="ECO:0000256" key="3">
    <source>
        <dbReference type="ARBA" id="ARBA00009767"/>
    </source>
</evidence>
<dbReference type="Pfam" id="PF00682">
    <property type="entry name" value="HMGL-like"/>
    <property type="match status" value="1"/>
</dbReference>
<feature type="region of interest" description="Regulatory domain" evidence="10">
    <location>
        <begin position="436"/>
        <end position="562"/>
    </location>
</feature>
<evidence type="ECO:0000256" key="2">
    <source>
        <dbReference type="ARBA" id="ARBA00004689"/>
    </source>
</evidence>
<keyword evidence="7 10" id="KW-0808">Transferase</keyword>
<dbReference type="InterPro" id="IPR002034">
    <property type="entry name" value="AIPM/Hcit_synth_CS"/>
</dbReference>
<dbReference type="GO" id="GO:0005737">
    <property type="term" value="C:cytoplasm"/>
    <property type="evidence" value="ECO:0007669"/>
    <property type="project" value="UniProtKB-SubCell"/>
</dbReference>
<dbReference type="PROSITE" id="PS00815">
    <property type="entry name" value="AIPM_HOMOCIT_SYNTH_1"/>
    <property type="match status" value="1"/>
</dbReference>
<dbReference type="Pfam" id="PF08502">
    <property type="entry name" value="LeuA_dimer"/>
    <property type="match status" value="1"/>
</dbReference>
<dbReference type="InterPro" id="IPR036230">
    <property type="entry name" value="LeuA_allosteric_dom_sf"/>
</dbReference>
<comment type="cofactor">
    <cofactor evidence="10">
        <name>Mg(2+)</name>
        <dbReference type="ChEBI" id="CHEBI:18420"/>
    </cofactor>
</comment>
<comment type="similarity">
    <text evidence="3 10">Belongs to the alpha-IPM synthase/homocitrate synthase family. LeuA type 2 subfamily.</text>
</comment>
<evidence type="ECO:0000256" key="6">
    <source>
        <dbReference type="ARBA" id="ARBA00022605"/>
    </source>
</evidence>
<comment type="function">
    <text evidence="10">Catalyzes the condensation of the acetyl group of acetyl-CoA with 3-methyl-2-oxobutanoate (2-ketoisovalerate) to form 3-carboxy-3-hydroxy-4-methylpentanoate (2-isopropylmalate).</text>
</comment>
<dbReference type="AlphaFoldDB" id="A0A5B0VJU6"/>
<dbReference type="InterPro" id="IPR039371">
    <property type="entry name" value="LeuA_N_DRE-TIM"/>
</dbReference>
<comment type="catalytic activity">
    <reaction evidence="1 10">
        <text>3-methyl-2-oxobutanoate + acetyl-CoA + H2O = (2S)-2-isopropylmalate + CoA + H(+)</text>
        <dbReference type="Rhea" id="RHEA:21524"/>
        <dbReference type="ChEBI" id="CHEBI:1178"/>
        <dbReference type="ChEBI" id="CHEBI:11851"/>
        <dbReference type="ChEBI" id="CHEBI:15377"/>
        <dbReference type="ChEBI" id="CHEBI:15378"/>
        <dbReference type="ChEBI" id="CHEBI:57287"/>
        <dbReference type="ChEBI" id="CHEBI:57288"/>
        <dbReference type="EC" id="2.3.3.13"/>
    </reaction>
</comment>
<dbReference type="InterPro" id="IPR005668">
    <property type="entry name" value="IPM_Synthase"/>
</dbReference>
<feature type="binding site" evidence="10">
    <location>
        <position position="39"/>
    </location>
    <ligand>
        <name>Mg(2+)</name>
        <dbReference type="ChEBI" id="CHEBI:18420"/>
    </ligand>
</feature>
<sequence length="562" mass="62062">MAFDHRKYVAFKPVGKTDRRWPDKVIEKAPAWCAVDLRDGNQALVKPMTVAQKQRLFDLLVKLGFKEIEIGFPAASQPDFDFCRKLIDENRIPHDVKIQVLTQARPELIERTYEALDGAKQAIVHVYNSTSTVQREQVFGLDRAGIRDIAVQGATLVRDLAAKHPETEWTFQYSPESFTGTELDFAVDVIDAVTEVWRPDQGQPVIINLPATVEMATPNVFADQVEWVCDNIKRREHVSISLHTHNDRGCAVAAAELGVMAGADRVEGTLMGNGERTGNMDLVTMAMNLYSQGIDPTLDLSGMAEITEVVEACTEISTHPRHPYAGELVFTAFSGSHQDAIRKCLSKRKEGDVWNVAYLPIDPFDVGRRYEEVVRINSQSGKGGVAYVLERDYDITLPRWLQIEFSKVVQREAENNGGEIDSLTIHRLFEDRYLKVHRDWALRSYDLHRDEDGVRAEVSVGDPEASVQLEGRGLGAVEAVSEALEQRFGVAIAVEAYDEFALGEGTNANALACIRLTVNSEHSSAAALAEDTTSATLQALLSAVAQVVGVTMPAQVGESALA</sequence>
<dbReference type="CDD" id="cd07942">
    <property type="entry name" value="DRE_TIM_LeuA"/>
    <property type="match status" value="1"/>
</dbReference>
<dbReference type="Proteomes" id="UP000323161">
    <property type="component" value="Unassembled WGS sequence"/>
</dbReference>
<feature type="binding site" evidence="10">
    <location>
        <position position="243"/>
    </location>
    <ligand>
        <name>Mg(2+)</name>
        <dbReference type="ChEBI" id="CHEBI:18420"/>
    </ligand>
</feature>
<dbReference type="SUPFAM" id="SSF51569">
    <property type="entry name" value="Aldolase"/>
    <property type="match status" value="1"/>
</dbReference>
<dbReference type="Gene3D" id="3.30.160.270">
    <property type="match status" value="1"/>
</dbReference>
<comment type="pathway">
    <text evidence="2 10">Amino-acid biosynthesis; L-leucine biosynthesis; L-leucine from 3-methyl-2-oxobutanoate: step 1/4.</text>
</comment>
<evidence type="ECO:0000256" key="4">
    <source>
        <dbReference type="ARBA" id="ARBA00012973"/>
    </source>
</evidence>
<dbReference type="SUPFAM" id="SSF89000">
    <property type="entry name" value="post-HMGL domain-like"/>
    <property type="match status" value="1"/>
</dbReference>
<evidence type="ECO:0000256" key="5">
    <source>
        <dbReference type="ARBA" id="ARBA00022430"/>
    </source>
</evidence>
<keyword evidence="9 10" id="KW-0100">Branched-chain amino acid biosynthesis</keyword>
<dbReference type="InterPro" id="IPR000891">
    <property type="entry name" value="PYR_CT"/>
</dbReference>
<keyword evidence="6 10" id="KW-0028">Amino-acid biosynthesis</keyword>
<protein>
    <recommendedName>
        <fullName evidence="4 10">2-isopropylmalate synthase</fullName>
        <ecNumber evidence="4 10">2.3.3.13</ecNumber>
    </recommendedName>
    <alternativeName>
        <fullName evidence="10">Alpha-IPM synthase</fullName>
    </alternativeName>
    <alternativeName>
        <fullName evidence="10">Alpha-isopropylmalate synthase</fullName>
    </alternativeName>
</protein>
<accession>A0A5B0VJU6</accession>
<keyword evidence="5 10" id="KW-0432">Leucine biosynthesis</keyword>
<comment type="caution">
    <text evidence="12">The sequence shown here is derived from an EMBL/GenBank/DDBJ whole genome shotgun (WGS) entry which is preliminary data.</text>
</comment>
<dbReference type="HAMAP" id="MF_00572">
    <property type="entry name" value="LeuA_type2"/>
    <property type="match status" value="1"/>
</dbReference>
<dbReference type="SMART" id="SM00917">
    <property type="entry name" value="LeuA_dimer"/>
    <property type="match status" value="1"/>
</dbReference>
<dbReference type="PROSITE" id="PS00816">
    <property type="entry name" value="AIPM_HOMOCIT_SYNTH_2"/>
    <property type="match status" value="1"/>
</dbReference>
<keyword evidence="10" id="KW-0460">Magnesium</keyword>
<keyword evidence="8 10" id="KW-0479">Metal-binding</keyword>
<evidence type="ECO:0000313" key="12">
    <source>
        <dbReference type="EMBL" id="KAA1174990.1"/>
    </source>
</evidence>
<keyword evidence="10" id="KW-0963">Cytoplasm</keyword>
<comment type="subunit">
    <text evidence="10">Homodimer.</text>
</comment>
<dbReference type="GO" id="GO:0003985">
    <property type="term" value="F:acetyl-CoA C-acetyltransferase activity"/>
    <property type="evidence" value="ECO:0007669"/>
    <property type="project" value="UniProtKB-UniRule"/>
</dbReference>
<evidence type="ECO:0000256" key="8">
    <source>
        <dbReference type="ARBA" id="ARBA00022723"/>
    </source>
</evidence>
<dbReference type="PANTHER" id="PTHR46911">
    <property type="match status" value="1"/>
</dbReference>
<dbReference type="PANTHER" id="PTHR46911:SF1">
    <property type="entry name" value="2-ISOPROPYLMALATE SYNTHASE"/>
    <property type="match status" value="1"/>
</dbReference>
<feature type="binding site" evidence="10">
    <location>
        <position position="245"/>
    </location>
    <ligand>
        <name>Mg(2+)</name>
        <dbReference type="ChEBI" id="CHEBI:18420"/>
    </ligand>
</feature>
<dbReference type="InterPro" id="IPR054692">
    <property type="entry name" value="LeuA-like_post-cat"/>
</dbReference>
<evidence type="ECO:0000256" key="10">
    <source>
        <dbReference type="HAMAP-Rule" id="MF_00572"/>
    </source>
</evidence>
<dbReference type="EC" id="2.3.3.13" evidence="4 10"/>
<gene>
    <name evidence="10 12" type="primary">leuA</name>
    <name evidence="12" type="ORF">FWJ25_06340</name>
</gene>
<keyword evidence="13" id="KW-1185">Reference proteome</keyword>
<proteinExistence type="inferred from homology"/>
<comment type="subcellular location">
    <subcellularLocation>
        <location evidence="10">Cytoplasm</location>
    </subcellularLocation>
</comment>
<keyword evidence="12" id="KW-0012">Acyltransferase</keyword>
<dbReference type="PROSITE" id="PS50991">
    <property type="entry name" value="PYR_CT"/>
    <property type="match status" value="1"/>
</dbReference>
<organism evidence="12 13">
    <name type="scientific">Marinobacter salinexigens</name>
    <dbReference type="NCBI Taxonomy" id="2919747"/>
    <lineage>
        <taxon>Bacteria</taxon>
        <taxon>Pseudomonadati</taxon>
        <taxon>Pseudomonadota</taxon>
        <taxon>Gammaproteobacteria</taxon>
        <taxon>Pseudomonadales</taxon>
        <taxon>Marinobacteraceae</taxon>
        <taxon>Marinobacter</taxon>
    </lineage>
</organism>
<dbReference type="NCBIfam" id="TIGR00970">
    <property type="entry name" value="leuA_yeast"/>
    <property type="match status" value="1"/>
</dbReference>
<dbReference type="UniPathway" id="UPA00048">
    <property type="reaction ID" value="UER00070"/>
</dbReference>
<dbReference type="NCBIfam" id="NF002991">
    <property type="entry name" value="PRK03739.1"/>
    <property type="match status" value="1"/>
</dbReference>
<dbReference type="SUPFAM" id="SSF110921">
    <property type="entry name" value="2-isopropylmalate synthase LeuA, allosteric (dimerisation) domain"/>
    <property type="match status" value="1"/>
</dbReference>
<dbReference type="Pfam" id="PF22615">
    <property type="entry name" value="IPMS_D2"/>
    <property type="match status" value="1"/>
</dbReference>
<dbReference type="GO" id="GO:0009098">
    <property type="term" value="P:L-leucine biosynthetic process"/>
    <property type="evidence" value="ECO:0007669"/>
    <property type="project" value="UniProtKB-UniRule"/>
</dbReference>
<dbReference type="RefSeq" id="WP_149599411.1">
    <property type="nucleotide sequence ID" value="NZ_VTUU01000002.1"/>
</dbReference>